<keyword evidence="4" id="KW-1185">Reference proteome</keyword>
<dbReference type="InterPro" id="IPR006976">
    <property type="entry name" value="VanZ-like"/>
</dbReference>
<feature type="transmembrane region" description="Helical" evidence="1">
    <location>
        <begin position="123"/>
        <end position="143"/>
    </location>
</feature>
<evidence type="ECO:0000259" key="2">
    <source>
        <dbReference type="Pfam" id="PF04892"/>
    </source>
</evidence>
<dbReference type="RefSeq" id="WP_046290599.1">
    <property type="nucleotide sequence ID" value="NZ_CP011253.3"/>
</dbReference>
<feature type="transmembrane region" description="Helical" evidence="1">
    <location>
        <begin position="256"/>
        <end position="278"/>
    </location>
</feature>
<name>A0A0E3YBH9_9BURK</name>
<keyword evidence="1" id="KW-0472">Membrane</keyword>
<feature type="transmembrane region" description="Helical" evidence="1">
    <location>
        <begin position="227"/>
        <end position="249"/>
    </location>
</feature>
<evidence type="ECO:0000313" key="3">
    <source>
        <dbReference type="EMBL" id="AKC69261.1"/>
    </source>
</evidence>
<keyword evidence="1" id="KW-1133">Transmembrane helix</keyword>
<feature type="domain" description="VanZ-like" evidence="2">
    <location>
        <begin position="29"/>
        <end position="135"/>
    </location>
</feature>
<dbReference type="EMBL" id="CP011253">
    <property type="protein sequence ID" value="AKC69261.1"/>
    <property type="molecule type" value="Genomic_DNA"/>
</dbReference>
<proteinExistence type="predicted"/>
<sequence>MPEHEVKPWQRRASPLTRQALLCLILLMAYASLYPFEFQQAAVGPFDYLFAPPPRWMTTFDVVTNVLGYIPLGVLTVWALHPAWRGTRAVLAAFVLGTLLSCGMEALQTYLPTRVASNVDLATNALGALIGGAMAVPLTSPLLDRGWLRHLRFAWFERHASLLLVLLALWPWAQAYPQQFLFGDGDLVRQIWLWQDPDITDLVLDWVPKLGELQDYLSALDAVASHALWETVVTASGTILAGLLATLAMRRTAPRVPLLCAMFVSAFAIKAIAAAWQFSPAQAFDWVTAGAIYGLVIGSLVLIVAGRGPRFLRGAVALAALVVLLVFVNLLPANPYYEAALQSWRQGQYVHFNVLARWLAWTWPYLVLIYLLAMFDPSHRGPARRGGKPN</sequence>
<dbReference type="Pfam" id="PF04892">
    <property type="entry name" value="VanZ"/>
    <property type="match status" value="1"/>
</dbReference>
<dbReference type="PANTHER" id="PTHR28008">
    <property type="entry name" value="DOMAIN PROTEIN, PUTATIVE (AFU_ORTHOLOGUE AFUA_3G10980)-RELATED"/>
    <property type="match status" value="1"/>
</dbReference>
<keyword evidence="1" id="KW-0812">Transmembrane</keyword>
<feature type="transmembrane region" description="Helical" evidence="1">
    <location>
        <begin position="155"/>
        <end position="173"/>
    </location>
</feature>
<feature type="transmembrane region" description="Helical" evidence="1">
    <location>
        <begin position="56"/>
        <end position="78"/>
    </location>
</feature>
<dbReference type="OrthoDB" id="9780818at2"/>
<dbReference type="PATRIC" id="fig|573737.6.peg.2214"/>
<organism evidence="3 4">
    <name type="scientific">Pandoraea oxalativorans</name>
    <dbReference type="NCBI Taxonomy" id="573737"/>
    <lineage>
        <taxon>Bacteria</taxon>
        <taxon>Pseudomonadati</taxon>
        <taxon>Pseudomonadota</taxon>
        <taxon>Betaproteobacteria</taxon>
        <taxon>Burkholderiales</taxon>
        <taxon>Burkholderiaceae</taxon>
        <taxon>Pandoraea</taxon>
    </lineage>
</organism>
<dbReference type="KEGG" id="pox:MB84_06900"/>
<feature type="transmembrane region" description="Helical" evidence="1">
    <location>
        <begin position="90"/>
        <end position="111"/>
    </location>
</feature>
<gene>
    <name evidence="3" type="ORF">MB84_06900</name>
</gene>
<dbReference type="Proteomes" id="UP000035050">
    <property type="component" value="Chromosome"/>
</dbReference>
<evidence type="ECO:0000313" key="4">
    <source>
        <dbReference type="Proteomes" id="UP000035050"/>
    </source>
</evidence>
<feature type="transmembrane region" description="Helical" evidence="1">
    <location>
        <begin position="20"/>
        <end position="36"/>
    </location>
</feature>
<accession>A0A0E3YBH9</accession>
<feature type="transmembrane region" description="Helical" evidence="1">
    <location>
        <begin position="358"/>
        <end position="375"/>
    </location>
</feature>
<reference evidence="3" key="1">
    <citation type="submission" date="2016-06" db="EMBL/GenBank/DDBJ databases">
        <title>Pandoraea oxalativorans DSM 23570 Genome Sequencing.</title>
        <authorList>
            <person name="Ee R."/>
            <person name="Lim Y.-L."/>
            <person name="Yong D."/>
            <person name="Yin W.-F."/>
            <person name="Chan K.-G."/>
        </authorList>
    </citation>
    <scope>NUCLEOTIDE SEQUENCE</scope>
    <source>
        <strain evidence="3">DSM 23570</strain>
    </source>
</reference>
<evidence type="ECO:0000256" key="1">
    <source>
        <dbReference type="SAM" id="Phobius"/>
    </source>
</evidence>
<protein>
    <recommendedName>
        <fullName evidence="2">VanZ-like domain-containing protein</fullName>
    </recommendedName>
</protein>
<dbReference type="AlphaFoldDB" id="A0A0E3YBH9"/>
<dbReference type="HOGENOM" id="CLU_057832_0_0_4"/>
<feature type="transmembrane region" description="Helical" evidence="1">
    <location>
        <begin position="284"/>
        <end position="304"/>
    </location>
</feature>
<dbReference type="PANTHER" id="PTHR28008:SF1">
    <property type="entry name" value="DOMAIN PROTEIN, PUTATIVE (AFU_ORTHOLOGUE AFUA_3G10980)-RELATED"/>
    <property type="match status" value="1"/>
</dbReference>
<feature type="transmembrane region" description="Helical" evidence="1">
    <location>
        <begin position="311"/>
        <end position="331"/>
    </location>
</feature>